<proteinExistence type="predicted"/>
<reference evidence="1" key="1">
    <citation type="journal article" date="2012" name="PLoS ONE">
        <title>Gene sets for utilization of primary and secondary nutrition supplies in the distal gut of endangered iberian lynx.</title>
        <authorList>
            <person name="Alcaide M."/>
            <person name="Messina E."/>
            <person name="Richter M."/>
            <person name="Bargiela R."/>
            <person name="Peplies J."/>
            <person name="Huws S.A."/>
            <person name="Newbold C.J."/>
            <person name="Golyshin P.N."/>
            <person name="Simon M.A."/>
            <person name="Lopez G."/>
            <person name="Yakimov M.M."/>
            <person name="Ferrer M."/>
        </authorList>
    </citation>
    <scope>NUCLEOTIDE SEQUENCE</scope>
</reference>
<name>J9FPU8_9ZZZZ</name>
<protein>
    <submittedName>
        <fullName evidence="1">Uncharacterized protein</fullName>
    </submittedName>
</protein>
<accession>J9FPU8</accession>
<dbReference type="AlphaFoldDB" id="J9FPU8"/>
<comment type="caution">
    <text evidence="1">The sequence shown here is derived from an EMBL/GenBank/DDBJ whole genome shotgun (WGS) entry which is preliminary data.</text>
</comment>
<dbReference type="EMBL" id="AMCI01005004">
    <property type="protein sequence ID" value="EJW96976.1"/>
    <property type="molecule type" value="Genomic_DNA"/>
</dbReference>
<gene>
    <name evidence="1" type="ORF">EVA_14917</name>
</gene>
<sequence>MASSQPATSLKRTLFCCSSNLRALDLPKEKAPPPAPPPPCIRRMKKIQTPIRRIIGNQEMKIVAIRDGSSSA</sequence>
<organism evidence="1">
    <name type="scientific">gut metagenome</name>
    <dbReference type="NCBI Taxonomy" id="749906"/>
    <lineage>
        <taxon>unclassified sequences</taxon>
        <taxon>metagenomes</taxon>
        <taxon>organismal metagenomes</taxon>
    </lineage>
</organism>
<evidence type="ECO:0000313" key="1">
    <source>
        <dbReference type="EMBL" id="EJW96976.1"/>
    </source>
</evidence>